<proteinExistence type="inferred from homology"/>
<comment type="similarity">
    <text evidence="1 6">Belongs to the universal ribosomal protein uS7 family.</text>
</comment>
<comment type="caution">
    <text evidence="8">The sequence shown here is derived from an EMBL/GenBank/DDBJ whole genome shotgun (WGS) entry which is preliminary data.</text>
</comment>
<protein>
    <recommendedName>
        <fullName evidence="6">Small ribosomal subunit protein uS7</fullName>
    </recommendedName>
</protein>
<dbReference type="NCBIfam" id="TIGR01029">
    <property type="entry name" value="rpsG_bact"/>
    <property type="match status" value="1"/>
</dbReference>
<comment type="function">
    <text evidence="6">One of the primary rRNA binding proteins, it binds directly to 16S rRNA where it nucleates assembly of the head domain of the 30S subunit. Is located at the subunit interface close to the decoding center, probably blocks exit of the E-site tRNA.</text>
</comment>
<dbReference type="GO" id="GO:0015935">
    <property type="term" value="C:small ribosomal subunit"/>
    <property type="evidence" value="ECO:0007669"/>
    <property type="project" value="InterPro"/>
</dbReference>
<dbReference type="InterPro" id="IPR005717">
    <property type="entry name" value="Ribosomal_uS7_bac/org-type"/>
</dbReference>
<keyword evidence="3 6" id="KW-0694">RNA-binding</keyword>
<dbReference type="Pfam" id="PF00177">
    <property type="entry name" value="Ribosomal_S7"/>
    <property type="match status" value="1"/>
</dbReference>
<dbReference type="EMBL" id="JAGQLJ010000047">
    <property type="protein sequence ID" value="MCA9381102.1"/>
    <property type="molecule type" value="Genomic_DNA"/>
</dbReference>
<dbReference type="GO" id="GO:0019843">
    <property type="term" value="F:rRNA binding"/>
    <property type="evidence" value="ECO:0007669"/>
    <property type="project" value="UniProtKB-UniRule"/>
</dbReference>
<dbReference type="PIRSF" id="PIRSF002122">
    <property type="entry name" value="RPS7p_RPS7a_RPS5e_RPS7o"/>
    <property type="match status" value="1"/>
</dbReference>
<dbReference type="AlphaFoldDB" id="A0A955IBC1"/>
<gene>
    <name evidence="6 8" type="primary">rpsG</name>
    <name evidence="8" type="ORF">KC678_02460</name>
</gene>
<evidence type="ECO:0000259" key="7">
    <source>
        <dbReference type="Pfam" id="PF00177"/>
    </source>
</evidence>
<keyword evidence="2 6" id="KW-0699">rRNA-binding</keyword>
<dbReference type="InterPro" id="IPR036823">
    <property type="entry name" value="Ribosomal_uS7_dom_sf"/>
</dbReference>
<dbReference type="InterPro" id="IPR023798">
    <property type="entry name" value="Ribosomal_uS7_dom"/>
</dbReference>
<dbReference type="GO" id="GO:0003735">
    <property type="term" value="F:structural constituent of ribosome"/>
    <property type="evidence" value="ECO:0007669"/>
    <property type="project" value="InterPro"/>
</dbReference>
<accession>A0A955IBC1</accession>
<dbReference type="FunFam" id="1.10.455.10:FF:000001">
    <property type="entry name" value="30S ribosomal protein S7"/>
    <property type="match status" value="1"/>
</dbReference>
<dbReference type="SUPFAM" id="SSF47973">
    <property type="entry name" value="Ribosomal protein S7"/>
    <property type="match status" value="1"/>
</dbReference>
<organism evidence="8 9">
    <name type="scientific">Candidatus Dojkabacteria bacterium</name>
    <dbReference type="NCBI Taxonomy" id="2099670"/>
    <lineage>
        <taxon>Bacteria</taxon>
        <taxon>Candidatus Dojkabacteria</taxon>
    </lineage>
</organism>
<evidence type="ECO:0000256" key="4">
    <source>
        <dbReference type="ARBA" id="ARBA00022980"/>
    </source>
</evidence>
<comment type="subunit">
    <text evidence="6">Part of the 30S ribosomal subunit. Contacts proteins S9 and S11.</text>
</comment>
<keyword evidence="5 6" id="KW-0687">Ribonucleoprotein</keyword>
<evidence type="ECO:0000256" key="3">
    <source>
        <dbReference type="ARBA" id="ARBA00022884"/>
    </source>
</evidence>
<name>A0A955IBC1_9BACT</name>
<dbReference type="Gene3D" id="1.10.455.10">
    <property type="entry name" value="Ribosomal protein S7 domain"/>
    <property type="match status" value="1"/>
</dbReference>
<sequence>MRGKQAPKRDIKPDEIYNSQLVTKLINFVMQDGKKSVARKAVYSAIDELATKTKAKPLEALETAIENVKPKVEVRSRRVGGSNYQVPVPVPEGRQTALAFRWIIESARKNRGGGGFYKSLARELADAFNKEGNAIRKKEDVKKMADANKAFAQFA</sequence>
<evidence type="ECO:0000313" key="9">
    <source>
        <dbReference type="Proteomes" id="UP000775877"/>
    </source>
</evidence>
<dbReference type="CDD" id="cd14869">
    <property type="entry name" value="uS7_Bacteria"/>
    <property type="match status" value="1"/>
</dbReference>
<reference evidence="8" key="2">
    <citation type="journal article" date="2021" name="Microbiome">
        <title>Successional dynamics and alternative stable states in a saline activated sludge microbial community over 9 years.</title>
        <authorList>
            <person name="Wang Y."/>
            <person name="Ye J."/>
            <person name="Ju F."/>
            <person name="Liu L."/>
            <person name="Boyd J.A."/>
            <person name="Deng Y."/>
            <person name="Parks D.H."/>
            <person name="Jiang X."/>
            <person name="Yin X."/>
            <person name="Woodcroft B.J."/>
            <person name="Tyson G.W."/>
            <person name="Hugenholtz P."/>
            <person name="Polz M.F."/>
            <person name="Zhang T."/>
        </authorList>
    </citation>
    <scope>NUCLEOTIDE SEQUENCE</scope>
    <source>
        <strain evidence="8">HKST-UBA13</strain>
    </source>
</reference>
<evidence type="ECO:0000256" key="5">
    <source>
        <dbReference type="ARBA" id="ARBA00023274"/>
    </source>
</evidence>
<dbReference type="PANTHER" id="PTHR11205">
    <property type="entry name" value="RIBOSOMAL PROTEIN S7"/>
    <property type="match status" value="1"/>
</dbReference>
<evidence type="ECO:0000313" key="8">
    <source>
        <dbReference type="EMBL" id="MCA9381102.1"/>
    </source>
</evidence>
<dbReference type="GO" id="GO:0006412">
    <property type="term" value="P:translation"/>
    <property type="evidence" value="ECO:0007669"/>
    <property type="project" value="UniProtKB-UniRule"/>
</dbReference>
<dbReference type="GO" id="GO:0000049">
    <property type="term" value="F:tRNA binding"/>
    <property type="evidence" value="ECO:0007669"/>
    <property type="project" value="UniProtKB-UniRule"/>
</dbReference>
<dbReference type="InterPro" id="IPR000235">
    <property type="entry name" value="Ribosomal_uS7"/>
</dbReference>
<evidence type="ECO:0000256" key="1">
    <source>
        <dbReference type="ARBA" id="ARBA00007151"/>
    </source>
</evidence>
<reference evidence="8" key="1">
    <citation type="submission" date="2020-04" db="EMBL/GenBank/DDBJ databases">
        <authorList>
            <person name="Zhang T."/>
        </authorList>
    </citation>
    <scope>NUCLEOTIDE SEQUENCE</scope>
    <source>
        <strain evidence="8">HKST-UBA13</strain>
    </source>
</reference>
<dbReference type="Proteomes" id="UP000775877">
    <property type="component" value="Unassembled WGS sequence"/>
</dbReference>
<keyword evidence="4 6" id="KW-0689">Ribosomal protein</keyword>
<feature type="domain" description="Small ribosomal subunit protein uS7" evidence="7">
    <location>
        <begin position="2"/>
        <end position="149"/>
    </location>
</feature>
<keyword evidence="6" id="KW-0820">tRNA-binding</keyword>
<evidence type="ECO:0000256" key="6">
    <source>
        <dbReference type="HAMAP-Rule" id="MF_00480"/>
    </source>
</evidence>
<dbReference type="HAMAP" id="MF_00480_B">
    <property type="entry name" value="Ribosomal_uS7_B"/>
    <property type="match status" value="1"/>
</dbReference>
<evidence type="ECO:0000256" key="2">
    <source>
        <dbReference type="ARBA" id="ARBA00022730"/>
    </source>
</evidence>